<dbReference type="InterPro" id="IPR003594">
    <property type="entry name" value="HATPase_dom"/>
</dbReference>
<dbReference type="SMART" id="SM00388">
    <property type="entry name" value="HisKA"/>
    <property type="match status" value="1"/>
</dbReference>
<dbReference type="InterPro" id="IPR050736">
    <property type="entry name" value="Sensor_HK_Regulatory"/>
</dbReference>
<comment type="caution">
    <text evidence="11">The sequence shown here is derived from an EMBL/GenBank/DDBJ whole genome shotgun (WGS) entry which is preliminary data.</text>
</comment>
<evidence type="ECO:0000256" key="3">
    <source>
        <dbReference type="ARBA" id="ARBA00012438"/>
    </source>
</evidence>
<dbReference type="InterPro" id="IPR005467">
    <property type="entry name" value="His_kinase_dom"/>
</dbReference>
<evidence type="ECO:0000259" key="10">
    <source>
        <dbReference type="PROSITE" id="PS50109"/>
    </source>
</evidence>
<dbReference type="Gene3D" id="3.30.565.10">
    <property type="entry name" value="Histidine kinase-like ATPase, C-terminal domain"/>
    <property type="match status" value="1"/>
</dbReference>
<dbReference type="SUPFAM" id="SSF47384">
    <property type="entry name" value="Homodimeric domain of signal transducing histidine kinase"/>
    <property type="match status" value="1"/>
</dbReference>
<dbReference type="PANTHER" id="PTHR43711">
    <property type="entry name" value="TWO-COMPONENT HISTIDINE KINASE"/>
    <property type="match status" value="1"/>
</dbReference>
<dbReference type="SUPFAM" id="SSF55874">
    <property type="entry name" value="ATPase domain of HSP90 chaperone/DNA topoisomerase II/histidine kinase"/>
    <property type="match status" value="1"/>
</dbReference>
<dbReference type="InterPro" id="IPR036097">
    <property type="entry name" value="HisK_dim/P_sf"/>
</dbReference>
<sequence length="403" mass="46085">MFKKLKIKFVMTNIVSITTILVIIFFGIYLSVKAFLKLQADIILYTIANEEKLNSNFDSGFVRFFSIKIDTSGKIIGYLMNINISSEEMETLKEKVIEKGETRGKISNDKFKFKFLKIPKEYGYIIVFLDYTVEEKMYKPLIIISIYIVLLSIVLVFTVSFFLANRSIKPIKTSWEKQTAFIADASHELRTPLAVINSNLEIVMENENETVGSQMKWLGNIQSELERMKKLVDDLLFLARADAEDEMPKEYFDLSRLVHKIYDEFTPLCQKKSLEFLLDAKDNIVFYGNEFRIKQLITILLDNAIKFTGEGGKIILKLKVHANSIQLSVSDTGEGIAKEHIDKIFDRFYRVDKSRSRNHGGSGLGLAIAKCIVNEHKGTIDVFSEVSRGTEFTVSLPYKASQC</sequence>
<dbReference type="RefSeq" id="WP_003519665.1">
    <property type="nucleotide sequence ID" value="NZ_CP013828.1"/>
</dbReference>
<dbReference type="FunFam" id="3.30.565.10:FF:000006">
    <property type="entry name" value="Sensor histidine kinase WalK"/>
    <property type="match status" value="1"/>
</dbReference>
<dbReference type="PROSITE" id="PS50109">
    <property type="entry name" value="HIS_KIN"/>
    <property type="match status" value="1"/>
</dbReference>
<proteinExistence type="predicted"/>
<evidence type="ECO:0000256" key="9">
    <source>
        <dbReference type="SAM" id="Phobius"/>
    </source>
</evidence>
<keyword evidence="9" id="KW-0812">Transmembrane</keyword>
<dbReference type="InterPro" id="IPR036890">
    <property type="entry name" value="HATPase_C_sf"/>
</dbReference>
<keyword evidence="7" id="KW-0902">Two-component regulatory system</keyword>
<dbReference type="GO" id="GO:0016020">
    <property type="term" value="C:membrane"/>
    <property type="evidence" value="ECO:0007669"/>
    <property type="project" value="UniProtKB-SubCell"/>
</dbReference>
<evidence type="ECO:0000256" key="2">
    <source>
        <dbReference type="ARBA" id="ARBA00004370"/>
    </source>
</evidence>
<dbReference type="CDD" id="cd00082">
    <property type="entry name" value="HisKA"/>
    <property type="match status" value="1"/>
</dbReference>
<keyword evidence="5" id="KW-0808">Transferase</keyword>
<name>A0AB36THR6_ACETH</name>
<comment type="subcellular location">
    <subcellularLocation>
        <location evidence="2">Membrane</location>
    </subcellularLocation>
</comment>
<dbReference type="SMART" id="SM00387">
    <property type="entry name" value="HATPase_c"/>
    <property type="match status" value="1"/>
</dbReference>
<dbReference type="Proteomes" id="UP000223596">
    <property type="component" value="Unassembled WGS sequence"/>
</dbReference>
<dbReference type="PANTHER" id="PTHR43711:SF1">
    <property type="entry name" value="HISTIDINE KINASE 1"/>
    <property type="match status" value="1"/>
</dbReference>
<feature type="domain" description="Histidine kinase" evidence="10">
    <location>
        <begin position="184"/>
        <end position="400"/>
    </location>
</feature>
<keyword evidence="6" id="KW-0418">Kinase</keyword>
<dbReference type="EMBL" id="PDBW01000001">
    <property type="protein sequence ID" value="PFH02700.1"/>
    <property type="molecule type" value="Genomic_DNA"/>
</dbReference>
<dbReference type="GeneID" id="35805921"/>
<evidence type="ECO:0000313" key="12">
    <source>
        <dbReference type="Proteomes" id="UP000223596"/>
    </source>
</evidence>
<evidence type="ECO:0000256" key="8">
    <source>
        <dbReference type="ARBA" id="ARBA00023136"/>
    </source>
</evidence>
<gene>
    <name evidence="11" type="ORF">M972_111486</name>
</gene>
<organism evidence="11 12">
    <name type="scientific">Acetivibrio thermocellus AD2</name>
    <dbReference type="NCBI Taxonomy" id="1138384"/>
    <lineage>
        <taxon>Bacteria</taxon>
        <taxon>Bacillati</taxon>
        <taxon>Bacillota</taxon>
        <taxon>Clostridia</taxon>
        <taxon>Eubacteriales</taxon>
        <taxon>Oscillospiraceae</taxon>
        <taxon>Acetivibrio</taxon>
    </lineage>
</organism>
<evidence type="ECO:0000256" key="5">
    <source>
        <dbReference type="ARBA" id="ARBA00022679"/>
    </source>
</evidence>
<feature type="transmembrane region" description="Helical" evidence="9">
    <location>
        <begin position="12"/>
        <end position="32"/>
    </location>
</feature>
<reference evidence="11 12" key="1">
    <citation type="submission" date="2017-09" db="EMBL/GenBank/DDBJ databases">
        <title>Evaluation of Pacific Biosciences Sequencing Technology to Finishing C. thermocellum Genome Sequences.</title>
        <authorList>
            <person name="Brown S."/>
        </authorList>
    </citation>
    <scope>NUCLEOTIDE SEQUENCE [LARGE SCALE GENOMIC DNA]</scope>
    <source>
        <strain evidence="11 12">AD2</strain>
    </source>
</reference>
<dbReference type="Pfam" id="PF02518">
    <property type="entry name" value="HATPase_c"/>
    <property type="match status" value="1"/>
</dbReference>
<dbReference type="InterPro" id="IPR004358">
    <property type="entry name" value="Sig_transdc_His_kin-like_C"/>
</dbReference>
<dbReference type="PRINTS" id="PR00344">
    <property type="entry name" value="BCTRLSENSOR"/>
</dbReference>
<dbReference type="AlphaFoldDB" id="A0AB36THR6"/>
<evidence type="ECO:0000313" key="11">
    <source>
        <dbReference type="EMBL" id="PFH02700.1"/>
    </source>
</evidence>
<feature type="transmembrane region" description="Helical" evidence="9">
    <location>
        <begin position="141"/>
        <end position="164"/>
    </location>
</feature>
<dbReference type="FunFam" id="1.10.287.130:FF:000001">
    <property type="entry name" value="Two-component sensor histidine kinase"/>
    <property type="match status" value="1"/>
</dbReference>
<evidence type="ECO:0000256" key="7">
    <source>
        <dbReference type="ARBA" id="ARBA00023012"/>
    </source>
</evidence>
<dbReference type="EC" id="2.7.13.3" evidence="3"/>
<dbReference type="InterPro" id="IPR003661">
    <property type="entry name" value="HisK_dim/P_dom"/>
</dbReference>
<comment type="catalytic activity">
    <reaction evidence="1">
        <text>ATP + protein L-histidine = ADP + protein N-phospho-L-histidine.</text>
        <dbReference type="EC" id="2.7.13.3"/>
    </reaction>
</comment>
<keyword evidence="9" id="KW-1133">Transmembrane helix</keyword>
<keyword evidence="4" id="KW-0597">Phosphoprotein</keyword>
<evidence type="ECO:0000256" key="1">
    <source>
        <dbReference type="ARBA" id="ARBA00000085"/>
    </source>
</evidence>
<evidence type="ECO:0000256" key="4">
    <source>
        <dbReference type="ARBA" id="ARBA00022553"/>
    </source>
</evidence>
<dbReference type="Gene3D" id="1.10.287.130">
    <property type="match status" value="1"/>
</dbReference>
<keyword evidence="8 9" id="KW-0472">Membrane</keyword>
<protein>
    <recommendedName>
        <fullName evidence="3">histidine kinase</fullName>
        <ecNumber evidence="3">2.7.13.3</ecNumber>
    </recommendedName>
</protein>
<evidence type="ECO:0000256" key="6">
    <source>
        <dbReference type="ARBA" id="ARBA00022777"/>
    </source>
</evidence>
<dbReference type="GO" id="GO:0000155">
    <property type="term" value="F:phosphorelay sensor kinase activity"/>
    <property type="evidence" value="ECO:0007669"/>
    <property type="project" value="InterPro"/>
</dbReference>
<dbReference type="Pfam" id="PF00512">
    <property type="entry name" value="HisKA"/>
    <property type="match status" value="1"/>
</dbReference>
<accession>A0AB36THR6</accession>